<dbReference type="EMBL" id="JAGQLN010000014">
    <property type="protein sequence ID" value="MCA9377019.1"/>
    <property type="molecule type" value="Genomic_DNA"/>
</dbReference>
<evidence type="ECO:0000313" key="2">
    <source>
        <dbReference type="EMBL" id="MCA9377019.1"/>
    </source>
</evidence>
<organism evidence="2 3">
    <name type="scientific">Candidatus Dojkabacteria bacterium</name>
    <dbReference type="NCBI Taxonomy" id="2099670"/>
    <lineage>
        <taxon>Bacteria</taxon>
        <taxon>Candidatus Dojkabacteria</taxon>
    </lineage>
</organism>
<protein>
    <submittedName>
        <fullName evidence="2">Uncharacterized protein</fullName>
    </submittedName>
</protein>
<dbReference type="Proteomes" id="UP000741282">
    <property type="component" value="Unassembled WGS sequence"/>
</dbReference>
<gene>
    <name evidence="2" type="ORF">KC685_03810</name>
</gene>
<sequence length="339" mass="36931">MYTMFSSNTAKNRYTAQVLAVVLVVIVVGVIIALALISRTMGNSRRVEEERSSGDSIRVADTVLDSIKDITLDDLATWGNQQVSPCTDGNFTAYNFLTDGCELNGLLDFESFTSYFGLDEYYSSVEEALLNECGYADIGSTLGGFKLSFQPVGDDDPIEVDKDTVFAFIPGADPNSACTNIIINAQPIAAGNEQVGVVYIPLYVQLDTATGQVSAYKPHEYDDIVGQCVNTAASCSPPEWVGWEDSDTQYVAPLKKTYSSEEYALYEMRIRPIGGDVSVTRSYLPDGCGGAESTLFRVSTTINCSGNSRGKEFIISDQEWAPAIFDYVLFNGQGTLENR</sequence>
<keyword evidence="1" id="KW-0472">Membrane</keyword>
<accession>A0A955I372</accession>
<evidence type="ECO:0000313" key="3">
    <source>
        <dbReference type="Proteomes" id="UP000741282"/>
    </source>
</evidence>
<keyword evidence="1" id="KW-1133">Transmembrane helix</keyword>
<evidence type="ECO:0000256" key="1">
    <source>
        <dbReference type="SAM" id="Phobius"/>
    </source>
</evidence>
<reference evidence="2" key="2">
    <citation type="journal article" date="2021" name="Microbiome">
        <title>Successional dynamics and alternative stable states in a saline activated sludge microbial community over 9 years.</title>
        <authorList>
            <person name="Wang Y."/>
            <person name="Ye J."/>
            <person name="Ju F."/>
            <person name="Liu L."/>
            <person name="Boyd J.A."/>
            <person name="Deng Y."/>
            <person name="Parks D.H."/>
            <person name="Jiang X."/>
            <person name="Yin X."/>
            <person name="Woodcroft B.J."/>
            <person name="Tyson G.W."/>
            <person name="Hugenholtz P."/>
            <person name="Polz M.F."/>
            <person name="Zhang T."/>
        </authorList>
    </citation>
    <scope>NUCLEOTIDE SEQUENCE</scope>
    <source>
        <strain evidence="2">HKST-UBA17</strain>
    </source>
</reference>
<comment type="caution">
    <text evidence="2">The sequence shown here is derived from an EMBL/GenBank/DDBJ whole genome shotgun (WGS) entry which is preliminary data.</text>
</comment>
<dbReference type="AlphaFoldDB" id="A0A955I372"/>
<feature type="transmembrane region" description="Helical" evidence="1">
    <location>
        <begin position="14"/>
        <end position="37"/>
    </location>
</feature>
<name>A0A955I372_9BACT</name>
<keyword evidence="1" id="KW-0812">Transmembrane</keyword>
<reference evidence="2" key="1">
    <citation type="submission" date="2020-04" db="EMBL/GenBank/DDBJ databases">
        <authorList>
            <person name="Zhang T."/>
        </authorList>
    </citation>
    <scope>NUCLEOTIDE SEQUENCE</scope>
    <source>
        <strain evidence="2">HKST-UBA17</strain>
    </source>
</reference>
<proteinExistence type="predicted"/>